<dbReference type="Proteomes" id="UP001556631">
    <property type="component" value="Unassembled WGS sequence"/>
</dbReference>
<feature type="DNA-binding region" description="H-T-H motif" evidence="2">
    <location>
        <begin position="40"/>
        <end position="59"/>
    </location>
</feature>
<proteinExistence type="predicted"/>
<comment type="caution">
    <text evidence="4">The sequence shown here is derived from an EMBL/GenBank/DDBJ whole genome shotgun (WGS) entry which is preliminary data.</text>
</comment>
<dbReference type="RefSeq" id="WP_367991950.1">
    <property type="nucleotide sequence ID" value="NZ_JBFPJR010000006.1"/>
</dbReference>
<name>A0ABV3SX29_9ACTN</name>
<dbReference type="PROSITE" id="PS50977">
    <property type="entry name" value="HTH_TETR_2"/>
    <property type="match status" value="1"/>
</dbReference>
<dbReference type="PANTHER" id="PTHR30055">
    <property type="entry name" value="HTH-TYPE TRANSCRIPTIONAL REGULATOR RUTR"/>
    <property type="match status" value="1"/>
</dbReference>
<dbReference type="Pfam" id="PF17920">
    <property type="entry name" value="TetR_C_16"/>
    <property type="match status" value="1"/>
</dbReference>
<feature type="domain" description="HTH tetR-type" evidence="3">
    <location>
        <begin position="17"/>
        <end position="77"/>
    </location>
</feature>
<dbReference type="SUPFAM" id="SSF48498">
    <property type="entry name" value="Tetracyclin repressor-like, C-terminal domain"/>
    <property type="match status" value="1"/>
</dbReference>
<dbReference type="InterPro" id="IPR009057">
    <property type="entry name" value="Homeodomain-like_sf"/>
</dbReference>
<evidence type="ECO:0000313" key="4">
    <source>
        <dbReference type="EMBL" id="MEX0426994.1"/>
    </source>
</evidence>
<dbReference type="PANTHER" id="PTHR30055:SF235">
    <property type="entry name" value="TRANSCRIPTIONAL REGULATORY PROTEIN"/>
    <property type="match status" value="1"/>
</dbReference>
<dbReference type="EMBL" id="JBFPJR010000006">
    <property type="protein sequence ID" value="MEX0426994.1"/>
    <property type="molecule type" value="Genomic_DNA"/>
</dbReference>
<keyword evidence="5" id="KW-1185">Reference proteome</keyword>
<dbReference type="Gene3D" id="1.10.10.60">
    <property type="entry name" value="Homeodomain-like"/>
    <property type="match status" value="1"/>
</dbReference>
<dbReference type="Pfam" id="PF00440">
    <property type="entry name" value="TetR_N"/>
    <property type="match status" value="1"/>
</dbReference>
<dbReference type="SUPFAM" id="SSF46689">
    <property type="entry name" value="Homeodomain-like"/>
    <property type="match status" value="1"/>
</dbReference>
<evidence type="ECO:0000256" key="2">
    <source>
        <dbReference type="PROSITE-ProRule" id="PRU00335"/>
    </source>
</evidence>
<dbReference type="InterPro" id="IPR036271">
    <property type="entry name" value="Tet_transcr_reg_TetR-rel_C_sf"/>
</dbReference>
<dbReference type="InterPro" id="IPR050109">
    <property type="entry name" value="HTH-type_TetR-like_transc_reg"/>
</dbReference>
<dbReference type="Gene3D" id="1.10.357.10">
    <property type="entry name" value="Tetracycline Repressor, domain 2"/>
    <property type="match status" value="1"/>
</dbReference>
<protein>
    <submittedName>
        <fullName evidence="4">TetR family transcriptional regulator</fullName>
    </submittedName>
</protein>
<evidence type="ECO:0000259" key="3">
    <source>
        <dbReference type="PROSITE" id="PS50977"/>
    </source>
</evidence>
<organism evidence="4 5">
    <name type="scientific">Nocardioides eburneus</name>
    <dbReference type="NCBI Taxonomy" id="3231482"/>
    <lineage>
        <taxon>Bacteria</taxon>
        <taxon>Bacillati</taxon>
        <taxon>Actinomycetota</taxon>
        <taxon>Actinomycetes</taxon>
        <taxon>Propionibacteriales</taxon>
        <taxon>Nocardioidaceae</taxon>
        <taxon>Nocardioides</taxon>
    </lineage>
</organism>
<sequence>MAPNAKDGRTGRRRGHPETRLEILQAARSLFAERGFAGTSVRAVASAAGVDVALVYHYFESKDGLSRAALELPIDPTALVAHIVAHGTDEAPRRLAETFLEVWDSPETGPAMVGFLRRVLADEKSSVLVRDFVSATLLRNAAGQLLSDVDPDEARERMALVVSQMLGVVVLRKVLRVEPIASMPADRLAGALTATVARYLRGEVFDLELTEIDAIRSSDTSGSRNP</sequence>
<dbReference type="PRINTS" id="PR00455">
    <property type="entry name" value="HTHTETR"/>
</dbReference>
<dbReference type="InterPro" id="IPR041678">
    <property type="entry name" value="TetR_C_16"/>
</dbReference>
<evidence type="ECO:0000313" key="5">
    <source>
        <dbReference type="Proteomes" id="UP001556631"/>
    </source>
</evidence>
<accession>A0ABV3SX29</accession>
<dbReference type="InterPro" id="IPR001647">
    <property type="entry name" value="HTH_TetR"/>
</dbReference>
<keyword evidence="1 2" id="KW-0238">DNA-binding</keyword>
<evidence type="ECO:0000256" key="1">
    <source>
        <dbReference type="ARBA" id="ARBA00023125"/>
    </source>
</evidence>
<gene>
    <name evidence="4" type="ORF">AB3X52_05120</name>
</gene>
<reference evidence="4 5" key="1">
    <citation type="submission" date="2024-07" db="EMBL/GenBank/DDBJ databases">
        <authorList>
            <person name="Lee S."/>
            <person name="Kang M."/>
        </authorList>
    </citation>
    <scope>NUCLEOTIDE SEQUENCE [LARGE SCALE GENOMIC DNA]</scope>
    <source>
        <strain evidence="4 5">DS6</strain>
    </source>
</reference>